<evidence type="ECO:0000256" key="10">
    <source>
        <dbReference type="ARBA" id="ARBA00022737"/>
    </source>
</evidence>
<evidence type="ECO:0000256" key="25">
    <source>
        <dbReference type="SAM" id="Phobius"/>
    </source>
</evidence>
<feature type="disulfide bond" evidence="24">
    <location>
        <begin position="599"/>
        <end position="626"/>
    </location>
</feature>
<comment type="function">
    <text evidence="22">Cell-surface glycoprotein having a role in immunoadhesion. Mediates in the adhesion of blood neutrophils in cytokine-activated endothelium through interaction with SELPLG/PSGL1. May have a role in capillary morphogenesis.</text>
</comment>
<dbReference type="SMART" id="SM00034">
    <property type="entry name" value="CLECT"/>
    <property type="match status" value="1"/>
</dbReference>
<evidence type="ECO:0000256" key="5">
    <source>
        <dbReference type="ARBA" id="ARBA00022659"/>
    </source>
</evidence>
<feature type="disulfide bond" evidence="24">
    <location>
        <begin position="289"/>
        <end position="316"/>
    </location>
</feature>
<evidence type="ECO:0000256" key="20">
    <source>
        <dbReference type="ARBA" id="ARBA00042113"/>
    </source>
</evidence>
<keyword evidence="12" id="KW-0130">Cell adhesion</keyword>
<comment type="subcellular location">
    <subcellularLocation>
        <location evidence="1">Cell membrane</location>
        <topology evidence="1">Single-pass type I membrane protein</topology>
    </subcellularLocation>
</comment>
<evidence type="ECO:0000256" key="16">
    <source>
        <dbReference type="ARBA" id="ARBA00023180"/>
    </source>
</evidence>
<dbReference type="InterPro" id="IPR035976">
    <property type="entry name" value="Sushi/SCR/CCP_sf"/>
</dbReference>
<evidence type="ECO:0000313" key="29">
    <source>
        <dbReference type="EMBL" id="KAF6726385.1"/>
    </source>
</evidence>
<keyword evidence="14 25" id="KW-0472">Membrane</keyword>
<accession>A0A834CBL1</accession>
<dbReference type="PROSITE" id="PS50041">
    <property type="entry name" value="C_TYPE_LECTIN_2"/>
    <property type="match status" value="1"/>
</dbReference>
<dbReference type="FunFam" id="3.10.100.10:FF:000007">
    <property type="entry name" value="L-selectin"/>
    <property type="match status" value="1"/>
</dbReference>
<feature type="transmembrane region" description="Helical" evidence="25">
    <location>
        <begin position="884"/>
        <end position="905"/>
    </location>
</feature>
<dbReference type="AlphaFoldDB" id="A0A834CBL1"/>
<feature type="domain" description="C-type lectin" evidence="27">
    <location>
        <begin position="37"/>
        <end position="157"/>
    </location>
</feature>
<evidence type="ECO:0000313" key="30">
    <source>
        <dbReference type="Proteomes" id="UP000646548"/>
    </source>
</evidence>
<feature type="domain" description="Sushi" evidence="28">
    <location>
        <begin position="753"/>
        <end position="815"/>
    </location>
</feature>
<evidence type="ECO:0000256" key="19">
    <source>
        <dbReference type="ARBA" id="ARBA00041401"/>
    </source>
</evidence>
<reference evidence="29" key="1">
    <citation type="journal article" name="BMC Genomics">
        <title>Long-read sequencing and de novo genome assembly of marine medaka (Oryzias melastigma).</title>
        <authorList>
            <person name="Liang P."/>
            <person name="Saqib H.S.A."/>
            <person name="Ni X."/>
            <person name="Shen Y."/>
        </authorList>
    </citation>
    <scope>NUCLEOTIDE SEQUENCE</scope>
    <source>
        <strain evidence="29">Bigg-433</strain>
    </source>
</reference>
<feature type="disulfide bond" evidence="24">
    <location>
        <begin position="848"/>
        <end position="875"/>
    </location>
</feature>
<evidence type="ECO:0000256" key="13">
    <source>
        <dbReference type="ARBA" id="ARBA00022989"/>
    </source>
</evidence>
<keyword evidence="5 24" id="KW-0768">Sushi</keyword>
<dbReference type="PROSITE" id="PS00615">
    <property type="entry name" value="C_TYPE_LECTIN_1"/>
    <property type="match status" value="1"/>
</dbReference>
<evidence type="ECO:0000256" key="6">
    <source>
        <dbReference type="ARBA" id="ARBA00022692"/>
    </source>
</evidence>
<dbReference type="EMBL" id="WKFB01000334">
    <property type="protein sequence ID" value="KAF6726385.1"/>
    <property type="molecule type" value="Genomic_DNA"/>
</dbReference>
<dbReference type="SUPFAM" id="SSF57535">
    <property type="entry name" value="Complement control module/SCR domain"/>
    <property type="match status" value="11"/>
</dbReference>
<dbReference type="PANTHER" id="PTHR19325:SF493">
    <property type="entry name" value="E-SELECTIN"/>
    <property type="match status" value="1"/>
</dbReference>
<dbReference type="InterPro" id="IPR050350">
    <property type="entry name" value="Compl-Cell_Adhes-Reg"/>
</dbReference>
<evidence type="ECO:0000256" key="14">
    <source>
        <dbReference type="ARBA" id="ARBA00023136"/>
    </source>
</evidence>
<dbReference type="CDD" id="cd00033">
    <property type="entry name" value="CCP"/>
    <property type="match status" value="11"/>
</dbReference>
<dbReference type="FunFam" id="2.10.70.10:FF:000001">
    <property type="entry name" value="Selectin P"/>
    <property type="match status" value="10"/>
</dbReference>
<keyword evidence="9 29" id="KW-0430">Lectin</keyword>
<keyword evidence="10" id="KW-0677">Repeat</keyword>
<feature type="disulfide bond" evidence="24">
    <location>
        <begin position="260"/>
        <end position="303"/>
    </location>
</feature>
<evidence type="ECO:0000256" key="4">
    <source>
        <dbReference type="ARBA" id="ARBA00022536"/>
    </source>
</evidence>
<dbReference type="GO" id="GO:0007155">
    <property type="term" value="P:cell adhesion"/>
    <property type="evidence" value="ECO:0007669"/>
    <property type="project" value="UniProtKB-KW"/>
</dbReference>
<feature type="disulfide bond" evidence="24">
    <location>
        <begin position="661"/>
        <end position="688"/>
    </location>
</feature>
<feature type="domain" description="Sushi" evidence="28">
    <location>
        <begin position="258"/>
        <end position="318"/>
    </location>
</feature>
<feature type="domain" description="Sushi" evidence="28">
    <location>
        <begin position="505"/>
        <end position="566"/>
    </location>
</feature>
<dbReference type="InterPro" id="IPR018378">
    <property type="entry name" value="C-type_lectin_CS"/>
</dbReference>
<dbReference type="Gene3D" id="3.10.100.10">
    <property type="entry name" value="Mannose-Binding Protein A, subunit A"/>
    <property type="match status" value="1"/>
</dbReference>
<sequence length="935" mass="101012">MHLVYFLQISVGISQNFQLLVMTGVFILVGRMNRGGVHAWTYTYSKGSNLQWHEARQWCQNHFVDLVSIQNEEEAEYLNSFLPRSPKYYWIGVQKVAGKWTWVKTNEPVPVEAQRWASEEPDDLAGQDCVELYIKRDKDTAKWNNEKCSKQKEAICYAASCTRESCNAHGDCEETIGNFTCRCHPGFLGLHCEEAVACEVLAEPRQSSQLCVHPNGPNRFNSSCRFHCEVGFRLVGVSVLACQADGRWSHSVPQCEVERCPALNQTDFSLNCSHPISPFSYNSTCQFSCDDGYELVGQERVRCDHTGRWSAGTPECSVRKCPAVVAPAGGNMVCLDSIEPSSFGSRCDFTCQEGHDLLGGSSISCLASGEWSSPAPRCAAVRCRNLSAPLHGSIRCRDPVGEHSYGSECSLMCEDGFELVGTNLTKCSARGNWSHELPVCRVTLCQTVTPPTHGVLSCSHPNGPFSFGSRCSVTCKEGFVVNGTSEVECLSSGRWSAGVPTCRALTCPPLTVVSHGSTLCWDPHERSSFGSRCTTSCEDGFLLNGTADTECSSGGTWTSDVPVCLVKKCSALRSPAHGSLNCSDPHGKFSFASRCSTACDEGFVLNGTADVECSSQETWSTEPPECLAKSCPPVSSPAHGSLVCSDTHGEFSFGSRCTSACEDGFVLNGTEETNCTSSGVWSADIPRCIAQRCPGLRPPSHGSLACSDPHGEFRLGSRCSWTCERGYRLTGAGSTECTSAGTWSDEAPLCGVQQCPRLVTAPQYGRMNCSLLDPPFSFGSRCDYDCSEGFRLKGAASVTCDPSGRWSPDVPTCRPVRCAALHHSSPVSMNCSHPLANFSLGSECVFTCKDGFSMNGSTSLLCSSSGSWSDQIPTCTGRSLGLKILQYAAYGAACGALALVLFGLADLMTRHLRKGGSAMKSEDLWVDSVNPTFEL</sequence>
<feature type="domain" description="Sushi" evidence="28">
    <location>
        <begin position="629"/>
        <end position="690"/>
    </location>
</feature>
<feature type="domain" description="Sushi" evidence="28">
    <location>
        <begin position="319"/>
        <end position="380"/>
    </location>
</feature>
<dbReference type="PROSITE" id="PS01186">
    <property type="entry name" value="EGF_2"/>
    <property type="match status" value="1"/>
</dbReference>
<feature type="disulfide bond" evidence="24">
    <location>
        <begin position="723"/>
        <end position="750"/>
    </location>
</feature>
<keyword evidence="7" id="KW-0479">Metal-binding</keyword>
<evidence type="ECO:0000256" key="8">
    <source>
        <dbReference type="ARBA" id="ARBA00022729"/>
    </source>
</evidence>
<evidence type="ECO:0000256" key="18">
    <source>
        <dbReference type="ARBA" id="ARBA00040812"/>
    </source>
</evidence>
<organism evidence="29 30">
    <name type="scientific">Oryzias melastigma</name>
    <name type="common">Marine medaka</name>
    <dbReference type="NCBI Taxonomy" id="30732"/>
    <lineage>
        <taxon>Eukaryota</taxon>
        <taxon>Metazoa</taxon>
        <taxon>Chordata</taxon>
        <taxon>Craniata</taxon>
        <taxon>Vertebrata</taxon>
        <taxon>Euteleostomi</taxon>
        <taxon>Actinopterygii</taxon>
        <taxon>Neopterygii</taxon>
        <taxon>Teleostei</taxon>
        <taxon>Neoteleostei</taxon>
        <taxon>Acanthomorphata</taxon>
        <taxon>Ovalentaria</taxon>
        <taxon>Atherinomorphae</taxon>
        <taxon>Beloniformes</taxon>
        <taxon>Adrianichthyidae</taxon>
        <taxon>Oryziinae</taxon>
        <taxon>Oryzias</taxon>
    </lineage>
</organism>
<evidence type="ECO:0000256" key="24">
    <source>
        <dbReference type="PROSITE-ProRule" id="PRU00302"/>
    </source>
</evidence>
<comment type="subunit">
    <text evidence="17">Interacts with SELPLG/PSGL1 and PODXL2 through the sialyl Lewis X epitope. SELPLG sulfation appears not to be required for this interaction.</text>
</comment>
<dbReference type="Pfam" id="PF00059">
    <property type="entry name" value="Lectin_C"/>
    <property type="match status" value="1"/>
</dbReference>
<dbReference type="InterPro" id="IPR016186">
    <property type="entry name" value="C-type_lectin-like/link_sf"/>
</dbReference>
<evidence type="ECO:0000256" key="15">
    <source>
        <dbReference type="ARBA" id="ARBA00023157"/>
    </source>
</evidence>
<dbReference type="InterPro" id="IPR001304">
    <property type="entry name" value="C-type_lectin-like"/>
</dbReference>
<feature type="disulfide bond" evidence="24">
    <location>
        <begin position="537"/>
        <end position="564"/>
    </location>
</feature>
<dbReference type="GO" id="GO:0046872">
    <property type="term" value="F:metal ion binding"/>
    <property type="evidence" value="ECO:0007669"/>
    <property type="project" value="UniProtKB-KW"/>
</dbReference>
<dbReference type="PANTHER" id="PTHR19325">
    <property type="entry name" value="COMPLEMENT COMPONENT-RELATED SUSHI DOMAIN-CONTAINING"/>
    <property type="match status" value="1"/>
</dbReference>
<dbReference type="PROSITE" id="PS00022">
    <property type="entry name" value="EGF_1"/>
    <property type="match status" value="1"/>
</dbReference>
<keyword evidence="8" id="KW-0732">Signal</keyword>
<evidence type="ECO:0000256" key="7">
    <source>
        <dbReference type="ARBA" id="ARBA00022723"/>
    </source>
</evidence>
<feature type="domain" description="Sushi" evidence="28">
    <location>
        <begin position="567"/>
        <end position="628"/>
    </location>
</feature>
<feature type="disulfide bond" evidence="24">
    <location>
        <begin position="228"/>
        <end position="255"/>
    </location>
</feature>
<feature type="domain" description="Sushi" evidence="28">
    <location>
        <begin position="816"/>
        <end position="877"/>
    </location>
</feature>
<protein>
    <recommendedName>
        <fullName evidence="18">E-selectin</fullName>
    </recommendedName>
    <alternativeName>
        <fullName evidence="19">CD62 antigen-like family member E</fullName>
    </alternativeName>
    <alternativeName>
        <fullName evidence="20">Endothelial leukocyte adhesion molecule 1</fullName>
    </alternativeName>
    <alternativeName>
        <fullName evidence="21">Leukocyte-endothelial cell adhesion molecule 2</fullName>
    </alternativeName>
</protein>
<feature type="disulfide bond" evidence="24">
    <location>
        <begin position="786"/>
        <end position="813"/>
    </location>
</feature>
<dbReference type="CDD" id="cd00054">
    <property type="entry name" value="EGF_CA"/>
    <property type="match status" value="1"/>
</dbReference>
<feature type="domain" description="Sushi" evidence="28">
    <location>
        <begin position="691"/>
        <end position="752"/>
    </location>
</feature>
<comment type="similarity">
    <text evidence="2">Belongs to the selectin/LECAM family.</text>
</comment>
<evidence type="ECO:0000256" key="11">
    <source>
        <dbReference type="ARBA" id="ARBA00022837"/>
    </source>
</evidence>
<feature type="domain" description="Sushi" evidence="28">
    <location>
        <begin position="443"/>
        <end position="504"/>
    </location>
</feature>
<dbReference type="Gene3D" id="2.10.70.10">
    <property type="entry name" value="Complement Module, domain 1"/>
    <property type="match status" value="11"/>
</dbReference>
<evidence type="ECO:0000256" key="21">
    <source>
        <dbReference type="ARBA" id="ARBA00043124"/>
    </source>
</evidence>
<feature type="disulfide bond" evidence="23">
    <location>
        <begin position="183"/>
        <end position="192"/>
    </location>
</feature>
<dbReference type="GO" id="GO:0030246">
    <property type="term" value="F:carbohydrate binding"/>
    <property type="evidence" value="ECO:0007669"/>
    <property type="project" value="UniProtKB-KW"/>
</dbReference>
<evidence type="ECO:0000259" key="26">
    <source>
        <dbReference type="PROSITE" id="PS50026"/>
    </source>
</evidence>
<dbReference type="PRINTS" id="PR00343">
    <property type="entry name" value="SELECTIN"/>
</dbReference>
<gene>
    <name evidence="29" type="ORF">FQA47_015632</name>
</gene>
<dbReference type="InterPro" id="IPR002396">
    <property type="entry name" value="Selectin_superfamily"/>
</dbReference>
<keyword evidence="11" id="KW-0106">Calcium</keyword>
<evidence type="ECO:0000256" key="23">
    <source>
        <dbReference type="PROSITE-ProRule" id="PRU00076"/>
    </source>
</evidence>
<feature type="domain" description="Sushi" evidence="28">
    <location>
        <begin position="381"/>
        <end position="442"/>
    </location>
</feature>
<dbReference type="GO" id="GO:0005886">
    <property type="term" value="C:plasma membrane"/>
    <property type="evidence" value="ECO:0007669"/>
    <property type="project" value="UniProtKB-SubCell"/>
</dbReference>
<dbReference type="Pfam" id="PF00084">
    <property type="entry name" value="Sushi"/>
    <property type="match status" value="11"/>
</dbReference>
<evidence type="ECO:0000256" key="3">
    <source>
        <dbReference type="ARBA" id="ARBA00022475"/>
    </source>
</evidence>
<feature type="disulfide bond" evidence="24">
    <location>
        <begin position="351"/>
        <end position="378"/>
    </location>
</feature>
<feature type="domain" description="Sushi" evidence="28">
    <location>
        <begin position="196"/>
        <end position="257"/>
    </location>
</feature>
<comment type="caution">
    <text evidence="23">Lacks conserved residue(s) required for the propagation of feature annotation.</text>
</comment>
<evidence type="ECO:0000256" key="22">
    <source>
        <dbReference type="ARBA" id="ARBA00045695"/>
    </source>
</evidence>
<keyword evidence="16" id="KW-0325">Glycoprotein</keyword>
<keyword evidence="4 23" id="KW-0245">EGF-like domain</keyword>
<dbReference type="InterPro" id="IPR016187">
    <property type="entry name" value="CTDL_fold"/>
</dbReference>
<comment type="caution">
    <text evidence="29">The sequence shown here is derived from an EMBL/GenBank/DDBJ whole genome shotgun (WGS) entry which is preliminary data.</text>
</comment>
<proteinExistence type="inferred from homology"/>
<evidence type="ECO:0000256" key="1">
    <source>
        <dbReference type="ARBA" id="ARBA00004251"/>
    </source>
</evidence>
<keyword evidence="6 25" id="KW-0812">Transmembrane</keyword>
<evidence type="ECO:0000259" key="27">
    <source>
        <dbReference type="PROSITE" id="PS50041"/>
    </source>
</evidence>
<keyword evidence="13 25" id="KW-1133">Transmembrane helix</keyword>
<feature type="domain" description="EGF-like" evidence="26">
    <location>
        <begin position="157"/>
        <end position="193"/>
    </location>
</feature>
<dbReference type="PROSITE" id="PS50923">
    <property type="entry name" value="SUSHI"/>
    <property type="match status" value="11"/>
</dbReference>
<dbReference type="InterPro" id="IPR000742">
    <property type="entry name" value="EGF"/>
</dbReference>
<keyword evidence="3" id="KW-1003">Cell membrane</keyword>
<dbReference type="PROSITE" id="PS50026">
    <property type="entry name" value="EGF_3"/>
    <property type="match status" value="1"/>
</dbReference>
<feature type="disulfide bond" evidence="24">
    <location>
        <begin position="475"/>
        <end position="502"/>
    </location>
</feature>
<dbReference type="SMART" id="SM00032">
    <property type="entry name" value="CCP"/>
    <property type="match status" value="11"/>
</dbReference>
<dbReference type="Proteomes" id="UP000646548">
    <property type="component" value="Unassembled WGS sequence"/>
</dbReference>
<evidence type="ECO:0000256" key="17">
    <source>
        <dbReference type="ARBA" id="ARBA00038738"/>
    </source>
</evidence>
<dbReference type="SUPFAM" id="SSF56436">
    <property type="entry name" value="C-type lectin-like"/>
    <property type="match status" value="1"/>
</dbReference>
<name>A0A834CBL1_ORYME</name>
<evidence type="ECO:0000259" key="28">
    <source>
        <dbReference type="PROSITE" id="PS50923"/>
    </source>
</evidence>
<evidence type="ECO:0000256" key="9">
    <source>
        <dbReference type="ARBA" id="ARBA00022734"/>
    </source>
</evidence>
<keyword evidence="15 23" id="KW-1015">Disulfide bond</keyword>
<evidence type="ECO:0000256" key="12">
    <source>
        <dbReference type="ARBA" id="ARBA00022889"/>
    </source>
</evidence>
<dbReference type="InterPro" id="IPR000436">
    <property type="entry name" value="Sushi_SCR_CCP_dom"/>
</dbReference>
<evidence type="ECO:0000256" key="2">
    <source>
        <dbReference type="ARBA" id="ARBA00007360"/>
    </source>
</evidence>
<feature type="disulfide bond" evidence="24">
    <location>
        <begin position="413"/>
        <end position="440"/>
    </location>
</feature>